<proteinExistence type="predicted"/>
<feature type="region of interest" description="Disordered" evidence="1">
    <location>
        <begin position="459"/>
        <end position="478"/>
    </location>
</feature>
<accession>A0A137PDV0</accession>
<dbReference type="EMBL" id="KQ964440">
    <property type="protein sequence ID" value="KXN73184.1"/>
    <property type="molecule type" value="Genomic_DNA"/>
</dbReference>
<dbReference type="Proteomes" id="UP000070444">
    <property type="component" value="Unassembled WGS sequence"/>
</dbReference>
<evidence type="ECO:0000313" key="2">
    <source>
        <dbReference type="EMBL" id="KXN73184.1"/>
    </source>
</evidence>
<evidence type="ECO:0000313" key="3">
    <source>
        <dbReference type="Proteomes" id="UP000070444"/>
    </source>
</evidence>
<gene>
    <name evidence="2" type="ORF">CONCODRAFT_3848</name>
</gene>
<dbReference type="AlphaFoldDB" id="A0A137PDV0"/>
<sequence length="496" mass="54982">MEEVNHIYDIISGVYDNTYRDAYYVLECIAKNIYYPFKDGKCVCKQVDSIPVSEEHANLIRNRAAHLCRHCHEYGSDTKPRILAVYKLRGLMVAVTIAYRHGKQEMPVGKLDRWGELLAITCTGGNLNSMYMELWGDCIYAINRVLTSAVRTILREDGTEAIDYVMFGTVRSVVSYGICKNIEWLAQCDVTDKPVEACKVIKALDVAHTEDLLLWLSEVPDSQRSPTGFGYDTLCLEIASDLSGCAAAQFCIKTKCPVDMMIDYLQYCTMASERQTAWGHNNAGMNSGVDVVDPAFSAIKLVETTGHLRALDWLTNHGMSDIARLLAHIYVITTMSSKMWDECGSGIAEADGVDPELLALFCVSGGGWAHQCVIELGNWSSDILTSYTFQKGTKLPVAFLDNGNLMLGIGVGIQLAVYGFSSPNASKTSIAMRRRGMLNQLNTMPLSSRRDRQNLMTDTPLSAEESSMKNKETATEPAENIREYAPGEFKLLNSGH</sequence>
<feature type="compositionally biased region" description="Basic and acidic residues" evidence="1">
    <location>
        <begin position="466"/>
        <end position="478"/>
    </location>
</feature>
<reference evidence="2 3" key="1">
    <citation type="journal article" date="2015" name="Genome Biol. Evol.">
        <title>Phylogenomic analyses indicate that early fungi evolved digesting cell walls of algal ancestors of land plants.</title>
        <authorList>
            <person name="Chang Y."/>
            <person name="Wang S."/>
            <person name="Sekimoto S."/>
            <person name="Aerts A.L."/>
            <person name="Choi C."/>
            <person name="Clum A."/>
            <person name="LaButti K.M."/>
            <person name="Lindquist E.A."/>
            <person name="Yee Ngan C."/>
            <person name="Ohm R.A."/>
            <person name="Salamov A.A."/>
            <person name="Grigoriev I.V."/>
            <person name="Spatafora J.W."/>
            <person name="Berbee M.L."/>
        </authorList>
    </citation>
    <scope>NUCLEOTIDE SEQUENCE [LARGE SCALE GENOMIC DNA]</scope>
    <source>
        <strain evidence="2 3">NRRL 28638</strain>
    </source>
</reference>
<evidence type="ECO:0000256" key="1">
    <source>
        <dbReference type="SAM" id="MobiDB-lite"/>
    </source>
</evidence>
<name>A0A137PDV0_CONC2</name>
<keyword evidence="3" id="KW-1185">Reference proteome</keyword>
<organism evidence="2 3">
    <name type="scientific">Conidiobolus coronatus (strain ATCC 28846 / CBS 209.66 / NRRL 28638)</name>
    <name type="common">Delacroixia coronata</name>
    <dbReference type="NCBI Taxonomy" id="796925"/>
    <lineage>
        <taxon>Eukaryota</taxon>
        <taxon>Fungi</taxon>
        <taxon>Fungi incertae sedis</taxon>
        <taxon>Zoopagomycota</taxon>
        <taxon>Entomophthoromycotina</taxon>
        <taxon>Entomophthoromycetes</taxon>
        <taxon>Entomophthorales</taxon>
        <taxon>Ancylistaceae</taxon>
        <taxon>Conidiobolus</taxon>
    </lineage>
</organism>
<protein>
    <submittedName>
        <fullName evidence="2">Uncharacterized protein</fullName>
    </submittedName>
</protein>